<dbReference type="GO" id="GO:0005886">
    <property type="term" value="C:plasma membrane"/>
    <property type="evidence" value="ECO:0007669"/>
    <property type="project" value="UniProtKB-SubCell"/>
</dbReference>
<keyword evidence="7" id="KW-0653">Protein transport</keyword>
<dbReference type="Pfam" id="PF21687">
    <property type="entry name" value="T2SSK_1st"/>
    <property type="match status" value="1"/>
</dbReference>
<dbReference type="PANTHER" id="PTHR38831:SF1">
    <property type="entry name" value="TYPE II SECRETION SYSTEM PROTEIN K-RELATED"/>
    <property type="match status" value="1"/>
</dbReference>
<comment type="caution">
    <text evidence="13">The sequence shown here is derived from an EMBL/GenBank/DDBJ whole genome shotgun (WGS) entry which is preliminary data.</text>
</comment>
<sequence>MTPPRSERGAALLTVLLLVAVMATIAATALDRLSLATRLAGNAVTLGQARAWLGTAELLATTRLEDLVAASPGETTLAGGWMGIERTIALPDGASVRATVRDGGNCFNLNSLVEATPDGMLVARPRAGEQFAALMVLLGIGSGEALGVAGATTDFIDSDSVVGPAGGEDGAYGGRDAALPANRLLADKSELRAVAGVTPRIYATLDPWICALPVAELSPINVNTLLPEQSLLLAMLASTQLTPALARAQLAGRPQGGYGSVYRFWASPILASLKLPSEVTAQTQVRTTWFTLSASVAAGGLDVTEAALIDARQAPAVVVRRQWGETR</sequence>
<evidence type="ECO:0000256" key="3">
    <source>
        <dbReference type="ARBA" id="ARBA00022448"/>
    </source>
</evidence>
<dbReference type="InterPro" id="IPR049179">
    <property type="entry name" value="T2SSK_SAM-like_2nd"/>
</dbReference>
<dbReference type="SUPFAM" id="SSF158544">
    <property type="entry name" value="GspK insert domain-like"/>
    <property type="match status" value="2"/>
</dbReference>
<evidence type="ECO:0000256" key="2">
    <source>
        <dbReference type="ARBA" id="ARBA00007246"/>
    </source>
</evidence>
<evidence type="ECO:0000259" key="11">
    <source>
        <dbReference type="Pfam" id="PF03934"/>
    </source>
</evidence>
<comment type="subcellular location">
    <subcellularLocation>
        <location evidence="1 10">Cell inner membrane</location>
    </subcellularLocation>
</comment>
<dbReference type="Pfam" id="PF03934">
    <property type="entry name" value="T2SSK"/>
    <property type="match status" value="1"/>
</dbReference>
<dbReference type="PANTHER" id="PTHR38831">
    <property type="entry name" value="TYPE II SECRETION SYSTEM PROTEIN K"/>
    <property type="match status" value="1"/>
</dbReference>
<evidence type="ECO:0000256" key="7">
    <source>
        <dbReference type="ARBA" id="ARBA00022927"/>
    </source>
</evidence>
<proteinExistence type="inferred from homology"/>
<keyword evidence="3 10" id="KW-0813">Transport</keyword>
<dbReference type="Gene3D" id="1.10.40.60">
    <property type="entry name" value="EpsJ-like"/>
    <property type="match status" value="2"/>
</dbReference>
<feature type="domain" description="T2SS protein K second SAM-like" evidence="11">
    <location>
        <begin position="220"/>
        <end position="278"/>
    </location>
</feature>
<keyword evidence="8" id="KW-1133">Transmembrane helix</keyword>
<protein>
    <recommendedName>
        <fullName evidence="10">Type II secretion system protein K</fullName>
    </recommendedName>
</protein>
<evidence type="ECO:0000256" key="9">
    <source>
        <dbReference type="ARBA" id="ARBA00023136"/>
    </source>
</evidence>
<dbReference type="OrthoDB" id="9788973at2"/>
<reference evidence="13 14" key="1">
    <citation type="submission" date="2019-08" db="EMBL/GenBank/DDBJ databases">
        <title>Sphingorhabdus soil sp. nov., isolated from arctic soil.</title>
        <authorList>
            <person name="Liu Y."/>
        </authorList>
    </citation>
    <scope>NUCLEOTIDE SEQUENCE [LARGE SCALE GENOMIC DNA]</scope>
    <source>
        <strain evidence="13 14">D-2Q-5-6</strain>
    </source>
</reference>
<dbReference type="Gene3D" id="3.30.1300.30">
    <property type="entry name" value="GSPII I/J protein-like"/>
    <property type="match status" value="1"/>
</dbReference>
<keyword evidence="4 10" id="KW-1003">Cell membrane</keyword>
<evidence type="ECO:0000256" key="8">
    <source>
        <dbReference type="ARBA" id="ARBA00022989"/>
    </source>
</evidence>
<dbReference type="AlphaFoldDB" id="A0A5C6UUH2"/>
<accession>A0A5C6UUH2</accession>
<evidence type="ECO:0000313" key="14">
    <source>
        <dbReference type="Proteomes" id="UP000321129"/>
    </source>
</evidence>
<keyword evidence="14" id="KW-1185">Reference proteome</keyword>
<dbReference type="InterPro" id="IPR038072">
    <property type="entry name" value="GspK_central_sf"/>
</dbReference>
<dbReference type="InterPro" id="IPR005628">
    <property type="entry name" value="GspK"/>
</dbReference>
<dbReference type="NCBIfam" id="NF037980">
    <property type="entry name" value="T2SS_GspK"/>
    <property type="match status" value="1"/>
</dbReference>
<dbReference type="Proteomes" id="UP000321129">
    <property type="component" value="Unassembled WGS sequence"/>
</dbReference>
<evidence type="ECO:0000256" key="5">
    <source>
        <dbReference type="ARBA" id="ARBA00022519"/>
    </source>
</evidence>
<comment type="similarity">
    <text evidence="2 10">Belongs to the GSP K family.</text>
</comment>
<feature type="domain" description="T2SS protein K first SAM-like" evidence="12">
    <location>
        <begin position="105"/>
        <end position="213"/>
    </location>
</feature>
<name>A0A5C6UUH2_9SPHN</name>
<dbReference type="GO" id="GO:0009306">
    <property type="term" value="P:protein secretion"/>
    <property type="evidence" value="ECO:0007669"/>
    <property type="project" value="InterPro"/>
</dbReference>
<evidence type="ECO:0000256" key="10">
    <source>
        <dbReference type="PIRNR" id="PIRNR002786"/>
    </source>
</evidence>
<dbReference type="PIRSF" id="PIRSF002786">
    <property type="entry name" value="XcpX"/>
    <property type="match status" value="1"/>
</dbReference>
<keyword evidence="9 10" id="KW-0472">Membrane</keyword>
<dbReference type="EMBL" id="VOPY01000001">
    <property type="protein sequence ID" value="TXC74335.1"/>
    <property type="molecule type" value="Genomic_DNA"/>
</dbReference>
<dbReference type="RefSeq" id="WP_147122385.1">
    <property type="nucleotide sequence ID" value="NZ_VOPY01000001.1"/>
</dbReference>
<evidence type="ECO:0000259" key="12">
    <source>
        <dbReference type="Pfam" id="PF21687"/>
    </source>
</evidence>
<keyword evidence="5 10" id="KW-0997">Cell inner membrane</keyword>
<evidence type="ECO:0000256" key="1">
    <source>
        <dbReference type="ARBA" id="ARBA00004533"/>
    </source>
</evidence>
<dbReference type="InterPro" id="IPR049031">
    <property type="entry name" value="T2SSK_SAM-like_1st"/>
</dbReference>
<evidence type="ECO:0000256" key="6">
    <source>
        <dbReference type="ARBA" id="ARBA00022692"/>
    </source>
</evidence>
<evidence type="ECO:0000313" key="13">
    <source>
        <dbReference type="EMBL" id="TXC74335.1"/>
    </source>
</evidence>
<organism evidence="13 14">
    <name type="scientific">Flavisphingopyxis soli</name>
    <dbReference type="NCBI Taxonomy" id="2601267"/>
    <lineage>
        <taxon>Bacteria</taxon>
        <taxon>Pseudomonadati</taxon>
        <taxon>Pseudomonadota</taxon>
        <taxon>Alphaproteobacteria</taxon>
        <taxon>Sphingomonadales</taxon>
        <taxon>Sphingopyxidaceae</taxon>
        <taxon>Flavisphingopyxis</taxon>
    </lineage>
</organism>
<evidence type="ECO:0000256" key="4">
    <source>
        <dbReference type="ARBA" id="ARBA00022475"/>
    </source>
</evidence>
<keyword evidence="6" id="KW-0812">Transmembrane</keyword>
<gene>
    <name evidence="13" type="ORF">FSZ31_06470</name>
</gene>